<dbReference type="RefSeq" id="WP_036641303.1">
    <property type="nucleotide sequence ID" value="NZ_CBCSBX010000005.1"/>
</dbReference>
<reference evidence="1" key="1">
    <citation type="journal article" date="2016" name="Genome Announc.">
        <title>Draft genomes of two strains of Paenibacillus glucanolyticus with capability to degrade lignocellulose.</title>
        <authorList>
            <person name="Mathews S.L."/>
            <person name="Pawlak J."/>
            <person name="Grunden A.M."/>
        </authorList>
    </citation>
    <scope>NUCLEOTIDE SEQUENCE [LARGE SCALE GENOMIC DNA]</scope>
    <source>
        <strain evidence="1">SLM1</strain>
    </source>
</reference>
<accession>A0A163KN12</accession>
<evidence type="ECO:0008006" key="3">
    <source>
        <dbReference type="Google" id="ProtNLM"/>
    </source>
</evidence>
<name>A0A163KN12_9BACL</name>
<dbReference type="AlphaFoldDB" id="A0A163KN12"/>
<proteinExistence type="predicted"/>
<organism evidence="1 2">
    <name type="scientific">Paenibacillus glucanolyticus</name>
    <dbReference type="NCBI Taxonomy" id="59843"/>
    <lineage>
        <taxon>Bacteria</taxon>
        <taxon>Bacillati</taxon>
        <taxon>Bacillota</taxon>
        <taxon>Bacilli</taxon>
        <taxon>Bacillales</taxon>
        <taxon>Paenibacillaceae</taxon>
        <taxon>Paenibacillus</taxon>
    </lineage>
</organism>
<dbReference type="KEGG" id="pglu:A3958_15635"/>
<dbReference type="STRING" id="59843.A3958_15635"/>
<evidence type="ECO:0000313" key="1">
    <source>
        <dbReference type="EMBL" id="KZS47369.1"/>
    </source>
</evidence>
<sequence>MNWFKPFEDDLAAAFSACEARLGELPAPLNEIGLSYLKKFDVFEQDSSKNYICYLLPFWMKELTALPGDVYRRLSTANIIGMLYYFIQDDIMDSPHDSQSPIDPKHHLALANLLYYEFLTSYQPYFPAESSFWSYLKTYTREWSEGVMHETGDDYFKDNPILVAKKAAPVKLGSTAALLLSDQADLIPRTNDAMNHVLLTLQMMDDWTDWKQDLADGSYNCLLSLIKSEQGMPSDAPLTLSEVQEALYIHNILKPYAEIAAATHAHLLTIEIDAPHLMSFHQTIVDELHVEAENIENSKKTLSFGGLNYYLSILNKK</sequence>
<dbReference type="EMBL" id="LWMH01000001">
    <property type="protein sequence ID" value="KZS47369.1"/>
    <property type="molecule type" value="Genomic_DNA"/>
</dbReference>
<keyword evidence="2" id="KW-1185">Reference proteome</keyword>
<comment type="caution">
    <text evidence="1">The sequence shown here is derived from an EMBL/GenBank/DDBJ whole genome shotgun (WGS) entry which is preliminary data.</text>
</comment>
<dbReference type="OrthoDB" id="2645648at2"/>
<protein>
    <recommendedName>
        <fullName evidence="3">Methionine synthase I</fullName>
    </recommendedName>
</protein>
<dbReference type="CDD" id="cd00385">
    <property type="entry name" value="Isoprenoid_Biosyn_C1"/>
    <property type="match status" value="1"/>
</dbReference>
<evidence type="ECO:0000313" key="2">
    <source>
        <dbReference type="Proteomes" id="UP000076796"/>
    </source>
</evidence>
<dbReference type="Proteomes" id="UP000076796">
    <property type="component" value="Unassembled WGS sequence"/>
</dbReference>
<dbReference type="GeneID" id="97557220"/>
<gene>
    <name evidence="1" type="ORF">AWU65_16255</name>
</gene>